<dbReference type="AlphaFoldDB" id="A0A5E4YGV7"/>
<sequence length="340" mass="33769">MGKKDRQTGGAGKFTTRAGRFGRIRAGAAPAPRHRRIRRANAGGGAALPYNRLVAIQVGVAVQCPACGSTNVPEAARCAACGAALPAADAVPDSPRAGRSGEPAWLTGSLIVGTAVLAAAALIGIWWNLRAPYVDPVPVARGPAVAPFTTAAPVPPPMAASADTAAATPAAPVGADVVHRDADVLAAPNASLASAVATGASSAEAPIAASPPAPAPAQSAASDDDMVVRLSKRPGAAPGRPAGGASGDLPAHLNGDGDTLADVPGRTAAAAGANTANVPASGPAHAANAHSIAARLAQCERFRWYEVIPKQQCIWAICDGHWGKDGCPAGKPRTAPLDQH</sequence>
<evidence type="ECO:0008006" key="5">
    <source>
        <dbReference type="Google" id="ProtNLM"/>
    </source>
</evidence>
<proteinExistence type="predicted"/>
<name>A0A5E4YGV7_9BURK</name>
<reference evidence="3 4" key="1">
    <citation type="submission" date="2019-08" db="EMBL/GenBank/DDBJ databases">
        <authorList>
            <person name="Peeters C."/>
        </authorList>
    </citation>
    <scope>NUCLEOTIDE SEQUENCE [LARGE SCALE GENOMIC DNA]</scope>
    <source>
        <strain evidence="3 4">LMG 30175</strain>
    </source>
</reference>
<dbReference type="EMBL" id="CABPRZ010000024">
    <property type="protein sequence ID" value="VVE48066.1"/>
    <property type="molecule type" value="Genomic_DNA"/>
</dbReference>
<keyword evidence="2" id="KW-0812">Transmembrane</keyword>
<protein>
    <recommendedName>
        <fullName evidence="5">Zinc ribbon domain-containing protein</fullName>
    </recommendedName>
</protein>
<keyword evidence="2" id="KW-1133">Transmembrane helix</keyword>
<evidence type="ECO:0000256" key="2">
    <source>
        <dbReference type="SAM" id="Phobius"/>
    </source>
</evidence>
<evidence type="ECO:0000313" key="3">
    <source>
        <dbReference type="EMBL" id="VVE48066.1"/>
    </source>
</evidence>
<keyword evidence="4" id="KW-1185">Reference proteome</keyword>
<feature type="region of interest" description="Disordered" evidence="1">
    <location>
        <begin position="231"/>
        <end position="264"/>
    </location>
</feature>
<evidence type="ECO:0000256" key="1">
    <source>
        <dbReference type="SAM" id="MobiDB-lite"/>
    </source>
</evidence>
<organism evidence="3 4">
    <name type="scientific">Pandoraea terrae</name>
    <dbReference type="NCBI Taxonomy" id="1537710"/>
    <lineage>
        <taxon>Bacteria</taxon>
        <taxon>Pseudomonadati</taxon>
        <taxon>Pseudomonadota</taxon>
        <taxon>Betaproteobacteria</taxon>
        <taxon>Burkholderiales</taxon>
        <taxon>Burkholderiaceae</taxon>
        <taxon>Pandoraea</taxon>
    </lineage>
</organism>
<dbReference type="Proteomes" id="UP000414233">
    <property type="component" value="Unassembled WGS sequence"/>
</dbReference>
<gene>
    <name evidence="3" type="ORF">PTE30175_04419</name>
</gene>
<feature type="transmembrane region" description="Helical" evidence="2">
    <location>
        <begin position="104"/>
        <end position="127"/>
    </location>
</feature>
<accession>A0A5E4YGV7</accession>
<keyword evidence="2" id="KW-0472">Membrane</keyword>
<evidence type="ECO:0000313" key="4">
    <source>
        <dbReference type="Proteomes" id="UP000414233"/>
    </source>
</evidence>